<dbReference type="PANTHER" id="PTHR40265:SF1">
    <property type="entry name" value="GLYOXALASE-LIKE DOMAIN-CONTAINING PROTEIN"/>
    <property type="match status" value="1"/>
</dbReference>
<evidence type="ECO:0000259" key="1">
    <source>
        <dbReference type="Pfam" id="PF13468"/>
    </source>
</evidence>
<dbReference type="InterPro" id="IPR025870">
    <property type="entry name" value="Glyoxalase-like_dom"/>
</dbReference>
<feature type="domain" description="Glyoxalase-like" evidence="1">
    <location>
        <begin position="5"/>
        <end position="156"/>
    </location>
</feature>
<organism evidence="2 3">
    <name type="scientific">Virgibacillus dokdonensis</name>
    <dbReference type="NCBI Taxonomy" id="302167"/>
    <lineage>
        <taxon>Bacteria</taxon>
        <taxon>Bacillati</taxon>
        <taxon>Bacillota</taxon>
        <taxon>Bacilli</taxon>
        <taxon>Bacillales</taxon>
        <taxon>Bacillaceae</taxon>
        <taxon>Virgibacillus</taxon>
    </lineage>
</organism>
<protein>
    <recommendedName>
        <fullName evidence="1">Glyoxalase-like domain-containing protein</fullName>
    </recommendedName>
</protein>
<dbReference type="EMBL" id="NFZX01000020">
    <property type="protein sequence ID" value="RFA34730.1"/>
    <property type="molecule type" value="Genomic_DNA"/>
</dbReference>
<evidence type="ECO:0000313" key="3">
    <source>
        <dbReference type="Proteomes" id="UP000256488"/>
    </source>
</evidence>
<dbReference type="Proteomes" id="UP000256488">
    <property type="component" value="Unassembled WGS sequence"/>
</dbReference>
<dbReference type="InterPro" id="IPR029068">
    <property type="entry name" value="Glyas_Bleomycin-R_OHBP_Dase"/>
</dbReference>
<dbReference type="SUPFAM" id="SSF54593">
    <property type="entry name" value="Glyoxalase/Bleomycin resistance protein/Dihydroxybiphenyl dioxygenase"/>
    <property type="match status" value="1"/>
</dbReference>
<dbReference type="PANTHER" id="PTHR40265">
    <property type="entry name" value="BLL2707 PROTEIN"/>
    <property type="match status" value="1"/>
</dbReference>
<sequence length="209" mass="23992">MMLALDHIVIGAKNPEQAAKDFSSKYHVEIVPGGEHKNWGTHNYLAYFANDCYIEWLGVFDKKLAEKANNPLIVQLVHELEQDKEGVVQIAFRTNDMEDFHAYFQQASIPAIGPILGRREKPDGTPLVWKMLFPQADDPMPFLIEWKKGYEKSHPTSFINEQIIEQVNINLTNQLLSTYYKLPAKSKLSLANTTLYIEESHSTWSFTLH</sequence>
<comment type="caution">
    <text evidence="2">The sequence shown here is derived from an EMBL/GenBank/DDBJ whole genome shotgun (WGS) entry which is preliminary data.</text>
</comment>
<name>A0A3E0WP27_9BACI</name>
<dbReference type="Pfam" id="PF13468">
    <property type="entry name" value="Glyoxalase_3"/>
    <property type="match status" value="1"/>
</dbReference>
<gene>
    <name evidence="2" type="ORF">CAI16_10775</name>
</gene>
<dbReference type="Gene3D" id="3.10.180.10">
    <property type="entry name" value="2,3-Dihydroxybiphenyl 1,2-Dioxygenase, domain 1"/>
    <property type="match status" value="1"/>
</dbReference>
<accession>A0A3E0WP27</accession>
<proteinExistence type="predicted"/>
<dbReference type="AlphaFoldDB" id="A0A3E0WP27"/>
<reference evidence="2 3" key="1">
    <citation type="submission" date="2017-05" db="EMBL/GenBank/DDBJ databases">
        <title>Virgibacillus sp. AK90 isolated from a saltern of Kakinada, India.</title>
        <authorList>
            <person name="Gupta V."/>
            <person name="Sidhu C."/>
            <person name="Korpole S."/>
            <person name="Pinnaka A.K."/>
        </authorList>
    </citation>
    <scope>NUCLEOTIDE SEQUENCE [LARGE SCALE GENOMIC DNA]</scope>
    <source>
        <strain evidence="2 3">AK90</strain>
    </source>
</reference>
<evidence type="ECO:0000313" key="2">
    <source>
        <dbReference type="EMBL" id="RFA34730.1"/>
    </source>
</evidence>